<dbReference type="EMBL" id="MU277189">
    <property type="protein sequence ID" value="KAI0067610.1"/>
    <property type="molecule type" value="Genomic_DNA"/>
</dbReference>
<name>A0ACB8TGU3_9AGAM</name>
<organism evidence="1 2">
    <name type="scientific">Artomyces pyxidatus</name>
    <dbReference type="NCBI Taxonomy" id="48021"/>
    <lineage>
        <taxon>Eukaryota</taxon>
        <taxon>Fungi</taxon>
        <taxon>Dikarya</taxon>
        <taxon>Basidiomycota</taxon>
        <taxon>Agaricomycotina</taxon>
        <taxon>Agaricomycetes</taxon>
        <taxon>Russulales</taxon>
        <taxon>Auriscalpiaceae</taxon>
        <taxon>Artomyces</taxon>
    </lineage>
</organism>
<proteinExistence type="predicted"/>
<protein>
    <submittedName>
        <fullName evidence="1">Uncharacterized protein</fullName>
    </submittedName>
</protein>
<reference evidence="1" key="2">
    <citation type="journal article" date="2022" name="New Phytol.">
        <title>Evolutionary transition to the ectomycorrhizal habit in the genomes of a hyperdiverse lineage of mushroom-forming fungi.</title>
        <authorList>
            <person name="Looney B."/>
            <person name="Miyauchi S."/>
            <person name="Morin E."/>
            <person name="Drula E."/>
            <person name="Courty P.E."/>
            <person name="Kohler A."/>
            <person name="Kuo A."/>
            <person name="LaButti K."/>
            <person name="Pangilinan J."/>
            <person name="Lipzen A."/>
            <person name="Riley R."/>
            <person name="Andreopoulos W."/>
            <person name="He G."/>
            <person name="Johnson J."/>
            <person name="Nolan M."/>
            <person name="Tritt A."/>
            <person name="Barry K.W."/>
            <person name="Grigoriev I.V."/>
            <person name="Nagy L.G."/>
            <person name="Hibbett D."/>
            <person name="Henrissat B."/>
            <person name="Matheny P.B."/>
            <person name="Labbe J."/>
            <person name="Martin F.M."/>
        </authorList>
    </citation>
    <scope>NUCLEOTIDE SEQUENCE</scope>
    <source>
        <strain evidence="1">HHB10654</strain>
    </source>
</reference>
<dbReference type="Proteomes" id="UP000814140">
    <property type="component" value="Unassembled WGS sequence"/>
</dbReference>
<accession>A0ACB8TGU3</accession>
<comment type="caution">
    <text evidence="1">The sequence shown here is derived from an EMBL/GenBank/DDBJ whole genome shotgun (WGS) entry which is preliminary data.</text>
</comment>
<evidence type="ECO:0000313" key="1">
    <source>
        <dbReference type="EMBL" id="KAI0067610.1"/>
    </source>
</evidence>
<keyword evidence="2" id="KW-1185">Reference proteome</keyword>
<gene>
    <name evidence="1" type="ORF">BV25DRAFT_1911507</name>
</gene>
<evidence type="ECO:0000313" key="2">
    <source>
        <dbReference type="Proteomes" id="UP000814140"/>
    </source>
</evidence>
<reference evidence="1" key="1">
    <citation type="submission" date="2021-03" db="EMBL/GenBank/DDBJ databases">
        <authorList>
            <consortium name="DOE Joint Genome Institute"/>
            <person name="Ahrendt S."/>
            <person name="Looney B.P."/>
            <person name="Miyauchi S."/>
            <person name="Morin E."/>
            <person name="Drula E."/>
            <person name="Courty P.E."/>
            <person name="Chicoki N."/>
            <person name="Fauchery L."/>
            <person name="Kohler A."/>
            <person name="Kuo A."/>
            <person name="Labutti K."/>
            <person name="Pangilinan J."/>
            <person name="Lipzen A."/>
            <person name="Riley R."/>
            <person name="Andreopoulos W."/>
            <person name="He G."/>
            <person name="Johnson J."/>
            <person name="Barry K.W."/>
            <person name="Grigoriev I.V."/>
            <person name="Nagy L."/>
            <person name="Hibbett D."/>
            <person name="Henrissat B."/>
            <person name="Matheny P.B."/>
            <person name="Labbe J."/>
            <person name="Martin F."/>
        </authorList>
    </citation>
    <scope>NUCLEOTIDE SEQUENCE</scope>
    <source>
        <strain evidence="1">HHB10654</strain>
    </source>
</reference>
<sequence length="176" mass="19324">MLGSCTFTNNMVVSRLLGDYYGLVIVNTNYGMIPNNGTPKGPVIGASTSCTLYLLVVPIPGWKWIGVNHFKQNWVVTVTGPNRANLLEWTQNGPGTESTSAVQMEGPMPTSEQKEAAATFLGYSSWDALQGESLDEILIHSQYDSWEAAREAYAATAEAPDSKVSLFIEQTCWFQY</sequence>